<dbReference type="NCBIfam" id="TIGR00180">
    <property type="entry name" value="parB_part"/>
    <property type="match status" value="1"/>
</dbReference>
<dbReference type="Proteomes" id="UP000321721">
    <property type="component" value="Unassembled WGS sequence"/>
</dbReference>
<keyword evidence="3" id="KW-0238">DNA-binding</keyword>
<dbReference type="Gene3D" id="3.90.1530.30">
    <property type="match status" value="1"/>
</dbReference>
<dbReference type="Pfam" id="PF17762">
    <property type="entry name" value="HTH_ParB"/>
    <property type="match status" value="1"/>
</dbReference>
<dbReference type="PANTHER" id="PTHR33375:SF1">
    <property type="entry name" value="CHROMOSOME-PARTITIONING PROTEIN PARB-RELATED"/>
    <property type="match status" value="1"/>
</dbReference>
<dbReference type="InterPro" id="IPR004437">
    <property type="entry name" value="ParB/RepB/Spo0J"/>
</dbReference>
<sequence>MSKKPALGRGLGALLQSAETDITSNKLEETPAIVGSVSTLPIEYIEANPFQPRTQFEKEALLELADSISELGIIQPVTVRKLGYGKYQLISGERRFRASQIAGLTEIPAFIRIANDQEMLEMALVENIQRENLDAVEVAFSYQKLIEECNLTQEKLSERVGKKRSTVANYLRLLKLPAEIQLAIRTKDISMGHARAIVNIEDDKKQLAIYKRVVKEGLSVRQVEEIVKGKKDDKVAEFKKGTNSALTFTQQKIQEDLTSFLKSDVQLQSNSRGRGKIVIPFTSEDQLERIVELLGL</sequence>
<gene>
    <name evidence="5" type="ORF">FRY74_05120</name>
</gene>
<keyword evidence="2" id="KW-0159">Chromosome partition</keyword>
<dbReference type="Gene3D" id="1.10.10.2830">
    <property type="match status" value="1"/>
</dbReference>
<dbReference type="FunFam" id="1.10.10.2830:FF:000001">
    <property type="entry name" value="Chromosome partitioning protein ParB"/>
    <property type="match status" value="1"/>
</dbReference>
<evidence type="ECO:0000313" key="6">
    <source>
        <dbReference type="Proteomes" id="UP000321721"/>
    </source>
</evidence>
<comment type="caution">
    <text evidence="5">The sequence shown here is derived from an EMBL/GenBank/DDBJ whole genome shotgun (WGS) entry which is preliminary data.</text>
</comment>
<evidence type="ECO:0000256" key="3">
    <source>
        <dbReference type="ARBA" id="ARBA00023125"/>
    </source>
</evidence>
<evidence type="ECO:0000313" key="5">
    <source>
        <dbReference type="EMBL" id="TXB65952.1"/>
    </source>
</evidence>
<dbReference type="Pfam" id="PF23552">
    <property type="entry name" value="ParB_C"/>
    <property type="match status" value="1"/>
</dbReference>
<dbReference type="InterPro" id="IPR036086">
    <property type="entry name" value="ParB/Sulfiredoxin_sf"/>
</dbReference>
<dbReference type="EMBL" id="VOOS01000002">
    <property type="protein sequence ID" value="TXB65952.1"/>
    <property type="molecule type" value="Genomic_DNA"/>
</dbReference>
<dbReference type="InterPro" id="IPR050336">
    <property type="entry name" value="Chromosome_partition/occlusion"/>
</dbReference>
<protein>
    <submittedName>
        <fullName evidence="5">ParB/RepB/Spo0J family partition protein</fullName>
    </submittedName>
</protein>
<comment type="similarity">
    <text evidence="1">Belongs to the ParB family.</text>
</comment>
<dbReference type="SMART" id="SM00470">
    <property type="entry name" value="ParB"/>
    <property type="match status" value="1"/>
</dbReference>
<dbReference type="OrthoDB" id="9802051at2"/>
<accession>A0A5C6RX66</accession>
<dbReference type="Pfam" id="PF02195">
    <property type="entry name" value="ParB_N"/>
    <property type="match status" value="1"/>
</dbReference>
<dbReference type="GO" id="GO:0003677">
    <property type="term" value="F:DNA binding"/>
    <property type="evidence" value="ECO:0007669"/>
    <property type="project" value="UniProtKB-KW"/>
</dbReference>
<proteinExistence type="inferred from homology"/>
<dbReference type="CDD" id="cd00093">
    <property type="entry name" value="HTH_XRE"/>
    <property type="match status" value="1"/>
</dbReference>
<dbReference type="SUPFAM" id="SSF110849">
    <property type="entry name" value="ParB/Sulfiredoxin"/>
    <property type="match status" value="1"/>
</dbReference>
<dbReference type="RefSeq" id="WP_147099276.1">
    <property type="nucleotide sequence ID" value="NZ_VOOS01000002.1"/>
</dbReference>
<evidence type="ECO:0000256" key="1">
    <source>
        <dbReference type="ARBA" id="ARBA00006295"/>
    </source>
</evidence>
<name>A0A5C6RX66_9FLAO</name>
<reference evidence="5 6" key="1">
    <citation type="submission" date="2019-08" db="EMBL/GenBank/DDBJ databases">
        <title>Genome of Vicingus serpentipes NCIMB 15042.</title>
        <authorList>
            <person name="Bowman J.P."/>
        </authorList>
    </citation>
    <scope>NUCLEOTIDE SEQUENCE [LARGE SCALE GENOMIC DNA]</scope>
    <source>
        <strain evidence="5 6">NCIMB 15042</strain>
    </source>
</reference>
<dbReference type="CDD" id="cd16393">
    <property type="entry name" value="SPO0J_N"/>
    <property type="match status" value="1"/>
</dbReference>
<evidence type="ECO:0000259" key="4">
    <source>
        <dbReference type="SMART" id="SM00470"/>
    </source>
</evidence>
<dbReference type="InterPro" id="IPR003115">
    <property type="entry name" value="ParB_N"/>
</dbReference>
<dbReference type="GO" id="GO:0007059">
    <property type="term" value="P:chromosome segregation"/>
    <property type="evidence" value="ECO:0007669"/>
    <property type="project" value="UniProtKB-KW"/>
</dbReference>
<dbReference type="AlphaFoldDB" id="A0A5C6RX66"/>
<keyword evidence="6" id="KW-1185">Reference proteome</keyword>
<dbReference type="InterPro" id="IPR041468">
    <property type="entry name" value="HTH_ParB/Spo0J"/>
</dbReference>
<dbReference type="GO" id="GO:0045881">
    <property type="term" value="P:positive regulation of sporulation resulting in formation of a cellular spore"/>
    <property type="evidence" value="ECO:0007669"/>
    <property type="project" value="TreeGrafter"/>
</dbReference>
<evidence type="ECO:0000256" key="2">
    <source>
        <dbReference type="ARBA" id="ARBA00022829"/>
    </source>
</evidence>
<dbReference type="InterPro" id="IPR001387">
    <property type="entry name" value="Cro/C1-type_HTH"/>
</dbReference>
<dbReference type="PANTHER" id="PTHR33375">
    <property type="entry name" value="CHROMOSOME-PARTITIONING PROTEIN PARB-RELATED"/>
    <property type="match status" value="1"/>
</dbReference>
<dbReference type="GO" id="GO:0005694">
    <property type="term" value="C:chromosome"/>
    <property type="evidence" value="ECO:0007669"/>
    <property type="project" value="TreeGrafter"/>
</dbReference>
<dbReference type="SUPFAM" id="SSF109709">
    <property type="entry name" value="KorB DNA-binding domain-like"/>
    <property type="match status" value="1"/>
</dbReference>
<dbReference type="FunFam" id="3.90.1530.30:FF:000001">
    <property type="entry name" value="Chromosome partitioning protein ParB"/>
    <property type="match status" value="1"/>
</dbReference>
<feature type="domain" description="ParB-like N-terminal" evidence="4">
    <location>
        <begin position="38"/>
        <end position="128"/>
    </location>
</feature>
<organism evidence="5 6">
    <name type="scientific">Vicingus serpentipes</name>
    <dbReference type="NCBI Taxonomy" id="1926625"/>
    <lineage>
        <taxon>Bacteria</taxon>
        <taxon>Pseudomonadati</taxon>
        <taxon>Bacteroidota</taxon>
        <taxon>Flavobacteriia</taxon>
        <taxon>Flavobacteriales</taxon>
        <taxon>Vicingaceae</taxon>
        <taxon>Vicingus</taxon>
    </lineage>
</organism>
<dbReference type="InterPro" id="IPR057240">
    <property type="entry name" value="ParB_dimer_C"/>
</dbReference>